<dbReference type="AlphaFoldDB" id="A0A1H0X0C0"/>
<keyword evidence="2" id="KW-1185">Reference proteome</keyword>
<organism evidence="1 2">
    <name type="scientific">Lentzea jiangxiensis</name>
    <dbReference type="NCBI Taxonomy" id="641025"/>
    <lineage>
        <taxon>Bacteria</taxon>
        <taxon>Bacillati</taxon>
        <taxon>Actinomycetota</taxon>
        <taxon>Actinomycetes</taxon>
        <taxon>Pseudonocardiales</taxon>
        <taxon>Pseudonocardiaceae</taxon>
        <taxon>Lentzea</taxon>
    </lineage>
</organism>
<reference evidence="2" key="1">
    <citation type="submission" date="2016-10" db="EMBL/GenBank/DDBJ databases">
        <authorList>
            <person name="Varghese N."/>
            <person name="Submissions S."/>
        </authorList>
    </citation>
    <scope>NUCLEOTIDE SEQUENCE [LARGE SCALE GENOMIC DNA]</scope>
    <source>
        <strain evidence="2">CGMCC 4.6609</strain>
    </source>
</reference>
<dbReference type="EMBL" id="FNIX01000027">
    <property type="protein sequence ID" value="SDP96391.1"/>
    <property type="molecule type" value="Genomic_DNA"/>
</dbReference>
<dbReference type="InterPro" id="IPR039556">
    <property type="entry name" value="ICL/PEPM"/>
</dbReference>
<dbReference type="STRING" id="641025.SAMN05421507_12753"/>
<evidence type="ECO:0000313" key="1">
    <source>
        <dbReference type="EMBL" id="SDP96391.1"/>
    </source>
</evidence>
<dbReference type="PANTHER" id="PTHR42905">
    <property type="entry name" value="PHOSPHOENOLPYRUVATE CARBOXYLASE"/>
    <property type="match status" value="1"/>
</dbReference>
<name>A0A1H0X0C0_9PSEU</name>
<dbReference type="OrthoDB" id="9780430at2"/>
<proteinExistence type="predicted"/>
<dbReference type="InterPro" id="IPR040442">
    <property type="entry name" value="Pyrv_kinase-like_dom_sf"/>
</dbReference>
<dbReference type="GO" id="GO:0016829">
    <property type="term" value="F:lyase activity"/>
    <property type="evidence" value="ECO:0007669"/>
    <property type="project" value="UniProtKB-KW"/>
</dbReference>
<dbReference type="InterPro" id="IPR015813">
    <property type="entry name" value="Pyrv/PenolPyrv_kinase-like_dom"/>
</dbReference>
<dbReference type="SUPFAM" id="SSF51621">
    <property type="entry name" value="Phosphoenolpyruvate/pyruvate domain"/>
    <property type="match status" value="1"/>
</dbReference>
<dbReference type="Pfam" id="PF13714">
    <property type="entry name" value="PEP_mutase"/>
    <property type="match status" value="1"/>
</dbReference>
<evidence type="ECO:0000313" key="2">
    <source>
        <dbReference type="Proteomes" id="UP000199691"/>
    </source>
</evidence>
<dbReference type="PANTHER" id="PTHR42905:SF16">
    <property type="entry name" value="CARBOXYPHOSPHONOENOLPYRUVATE PHOSPHONOMUTASE-LIKE PROTEIN (AFU_ORTHOLOGUE AFUA_5G07230)"/>
    <property type="match status" value="1"/>
</dbReference>
<sequence length="266" mass="26582">MANQKATTFRSLHDDGLLVLPNAWDAASAALVERAGAKAIATTSAGVAWSLGRRDGQGLSRAEAVGAVARIAAAVGVPVTADVEGGYDDLAATVSEVIGAGAVGVNVEDSKDDGTLFGISEQGERLAGVRAAAASAGLPELLVNARIDVYLLGIGAPGGRLDEVLARAAAYADAGADCLYVIGLSDLDAISHIAEASALPLNVLAFPGAPTAAEFEAAGVRRLSVGPLVAQAAYAVAERAAAELLATGTCKELEGGVDYGTLNALF</sequence>
<gene>
    <name evidence="1" type="ORF">SAMN05421507_12753</name>
</gene>
<dbReference type="Proteomes" id="UP000199691">
    <property type="component" value="Unassembled WGS sequence"/>
</dbReference>
<dbReference type="Gene3D" id="3.20.20.60">
    <property type="entry name" value="Phosphoenolpyruvate-binding domains"/>
    <property type="match status" value="1"/>
</dbReference>
<dbReference type="RefSeq" id="WP_090104788.1">
    <property type="nucleotide sequence ID" value="NZ_FNIX01000027.1"/>
</dbReference>
<dbReference type="CDD" id="cd00377">
    <property type="entry name" value="ICL_PEPM"/>
    <property type="match status" value="1"/>
</dbReference>
<accession>A0A1H0X0C0</accession>
<protein>
    <submittedName>
        <fullName evidence="1">2-Methylisocitrate lyase, PEP mutase family</fullName>
    </submittedName>
</protein>
<keyword evidence="1" id="KW-0456">Lyase</keyword>